<protein>
    <submittedName>
        <fullName evidence="2">4301_t:CDS:1</fullName>
    </submittedName>
</protein>
<dbReference type="EMBL" id="CAJVPP010000099">
    <property type="protein sequence ID" value="CAG8442554.1"/>
    <property type="molecule type" value="Genomic_DNA"/>
</dbReference>
<comment type="caution">
    <text evidence="2">The sequence shown here is derived from an EMBL/GenBank/DDBJ whole genome shotgun (WGS) entry which is preliminary data.</text>
</comment>
<accession>A0A9N8V9F9</accession>
<organism evidence="2 3">
    <name type="scientific">Funneliformis mosseae</name>
    <name type="common">Endomycorrhizal fungus</name>
    <name type="synonym">Glomus mosseae</name>
    <dbReference type="NCBI Taxonomy" id="27381"/>
    <lineage>
        <taxon>Eukaryota</taxon>
        <taxon>Fungi</taxon>
        <taxon>Fungi incertae sedis</taxon>
        <taxon>Mucoromycota</taxon>
        <taxon>Glomeromycotina</taxon>
        <taxon>Glomeromycetes</taxon>
        <taxon>Glomerales</taxon>
        <taxon>Glomeraceae</taxon>
        <taxon>Funneliformis</taxon>
    </lineage>
</organism>
<dbReference type="Proteomes" id="UP000789375">
    <property type="component" value="Unassembled WGS sequence"/>
</dbReference>
<evidence type="ECO:0000313" key="3">
    <source>
        <dbReference type="Proteomes" id="UP000789375"/>
    </source>
</evidence>
<sequence length="42" mass="4787">MSRARKNSAKRAFIHEELFALGSFGGITCFFPYIAWAVLHNK</sequence>
<dbReference type="AlphaFoldDB" id="A0A9N8V9F9"/>
<gene>
    <name evidence="2" type="ORF">FMOSSE_LOCUS928</name>
</gene>
<keyword evidence="3" id="KW-1185">Reference proteome</keyword>
<proteinExistence type="predicted"/>
<keyword evidence="1" id="KW-1133">Transmembrane helix</keyword>
<feature type="transmembrane region" description="Helical" evidence="1">
    <location>
        <begin position="20"/>
        <end position="39"/>
    </location>
</feature>
<keyword evidence="1" id="KW-0812">Transmembrane</keyword>
<name>A0A9N8V9F9_FUNMO</name>
<evidence type="ECO:0000256" key="1">
    <source>
        <dbReference type="SAM" id="Phobius"/>
    </source>
</evidence>
<reference evidence="2" key="1">
    <citation type="submission" date="2021-06" db="EMBL/GenBank/DDBJ databases">
        <authorList>
            <person name="Kallberg Y."/>
            <person name="Tangrot J."/>
            <person name="Rosling A."/>
        </authorList>
    </citation>
    <scope>NUCLEOTIDE SEQUENCE</scope>
    <source>
        <strain evidence="2">87-6 pot B 2015</strain>
    </source>
</reference>
<keyword evidence="1" id="KW-0472">Membrane</keyword>
<evidence type="ECO:0000313" key="2">
    <source>
        <dbReference type="EMBL" id="CAG8442554.1"/>
    </source>
</evidence>